<dbReference type="RefSeq" id="WP_210656812.1">
    <property type="nucleotide sequence ID" value="NZ_JAGKQQ010000001.1"/>
</dbReference>
<comment type="catalytic activity">
    <reaction evidence="2">
        <text>glycyl-tRNA(Ala) + H2O = tRNA(Ala) + glycine + H(+)</text>
        <dbReference type="Rhea" id="RHEA:53744"/>
        <dbReference type="Rhea" id="RHEA-COMP:9657"/>
        <dbReference type="Rhea" id="RHEA-COMP:13640"/>
        <dbReference type="ChEBI" id="CHEBI:15377"/>
        <dbReference type="ChEBI" id="CHEBI:15378"/>
        <dbReference type="ChEBI" id="CHEBI:57305"/>
        <dbReference type="ChEBI" id="CHEBI:78442"/>
        <dbReference type="ChEBI" id="CHEBI:78522"/>
    </reaction>
</comment>
<dbReference type="HAMAP" id="MF_00518">
    <property type="entry name" value="Deacylase_Dtd"/>
    <property type="match status" value="1"/>
</dbReference>
<dbReference type="PANTHER" id="PTHR10472:SF5">
    <property type="entry name" value="D-AMINOACYL-TRNA DEACYLASE 1"/>
    <property type="match status" value="1"/>
</dbReference>
<dbReference type="NCBIfam" id="TIGR00256">
    <property type="entry name" value="D-aminoacyl-tRNA deacylase"/>
    <property type="match status" value="1"/>
</dbReference>
<keyword evidence="2 3" id="KW-0378">Hydrolase</keyword>
<dbReference type="EMBL" id="JAGKQQ010000001">
    <property type="protein sequence ID" value="MBP3957600.1"/>
    <property type="molecule type" value="Genomic_DNA"/>
</dbReference>
<dbReference type="Pfam" id="PF02580">
    <property type="entry name" value="Tyr_Deacylase"/>
    <property type="match status" value="1"/>
</dbReference>
<reference evidence="3 4" key="1">
    <citation type="submission" date="2021-04" db="EMBL/GenBank/DDBJ databases">
        <authorList>
            <person name="Ivanova A."/>
        </authorList>
    </citation>
    <scope>NUCLEOTIDE SEQUENCE [LARGE SCALE GENOMIC DNA]</scope>
    <source>
        <strain evidence="3 4">G18</strain>
    </source>
</reference>
<dbReference type="EC" id="3.1.1.96" evidence="2"/>
<dbReference type="PANTHER" id="PTHR10472">
    <property type="entry name" value="D-TYROSYL-TRNA TYR DEACYLASE"/>
    <property type="match status" value="1"/>
</dbReference>
<dbReference type="EC" id="3.1.1.-" evidence="2"/>
<dbReference type="CDD" id="cd00563">
    <property type="entry name" value="Dtyr_deacylase"/>
    <property type="match status" value="1"/>
</dbReference>
<gene>
    <name evidence="2 3" type="primary">dtd</name>
    <name evidence="3" type="ORF">J8F10_20315</name>
</gene>
<evidence type="ECO:0000313" key="4">
    <source>
        <dbReference type="Proteomes" id="UP000676565"/>
    </source>
</evidence>
<comment type="caution">
    <text evidence="3">The sequence shown here is derived from an EMBL/GenBank/DDBJ whole genome shotgun (WGS) entry which is preliminary data.</text>
</comment>
<proteinExistence type="inferred from homology"/>
<dbReference type="InterPro" id="IPR003732">
    <property type="entry name" value="Daa-tRNA_deacyls_DTD"/>
</dbReference>
<comment type="subunit">
    <text evidence="2">Homodimer.</text>
</comment>
<keyword evidence="2" id="KW-0694">RNA-binding</keyword>
<feature type="short sequence motif" description="Gly-cisPro motif, important for rejection of L-amino acids" evidence="2">
    <location>
        <begin position="137"/>
        <end position="138"/>
    </location>
</feature>
<comment type="catalytic activity">
    <reaction evidence="2">
        <text>a D-aminoacyl-tRNA + H2O = a tRNA + a D-alpha-amino acid + H(+)</text>
        <dbReference type="Rhea" id="RHEA:13953"/>
        <dbReference type="Rhea" id="RHEA-COMP:10123"/>
        <dbReference type="Rhea" id="RHEA-COMP:10124"/>
        <dbReference type="ChEBI" id="CHEBI:15377"/>
        <dbReference type="ChEBI" id="CHEBI:15378"/>
        <dbReference type="ChEBI" id="CHEBI:59871"/>
        <dbReference type="ChEBI" id="CHEBI:78442"/>
        <dbReference type="ChEBI" id="CHEBI:79333"/>
        <dbReference type="EC" id="3.1.1.96"/>
    </reaction>
</comment>
<keyword evidence="2" id="KW-0963">Cytoplasm</keyword>
<keyword evidence="2" id="KW-0820">tRNA-binding</keyword>
<organism evidence="3 4">
    <name type="scientific">Gemmata palustris</name>
    <dbReference type="NCBI Taxonomy" id="2822762"/>
    <lineage>
        <taxon>Bacteria</taxon>
        <taxon>Pseudomonadati</taxon>
        <taxon>Planctomycetota</taxon>
        <taxon>Planctomycetia</taxon>
        <taxon>Gemmatales</taxon>
        <taxon>Gemmataceae</taxon>
        <taxon>Gemmata</taxon>
    </lineage>
</organism>
<keyword evidence="4" id="KW-1185">Reference proteome</keyword>
<dbReference type="SUPFAM" id="SSF69500">
    <property type="entry name" value="DTD-like"/>
    <property type="match status" value="1"/>
</dbReference>
<accession>A0ABS5BVC6</accession>
<comment type="function">
    <text evidence="2">An aminoacyl-tRNA editing enzyme that deacylates mischarged D-aminoacyl-tRNAs. Also deacylates mischarged glycyl-tRNA(Ala), protecting cells against glycine mischarging by AlaRS. Acts via tRNA-based rather than protein-based catalysis; rejects L-amino acids rather than detecting D-amino acids in the active site. By recycling D-aminoacyl-tRNA to D-amino acids and free tRNA molecules, this enzyme counteracts the toxicity associated with the formation of D-aminoacyl-tRNA entities in vivo and helps enforce protein L-homochirality.</text>
</comment>
<comment type="subcellular location">
    <subcellularLocation>
        <location evidence="2">Cytoplasm</location>
    </subcellularLocation>
</comment>
<dbReference type="Proteomes" id="UP000676565">
    <property type="component" value="Unassembled WGS sequence"/>
</dbReference>
<protein>
    <recommendedName>
        <fullName evidence="2">D-aminoacyl-tRNA deacylase</fullName>
        <shortName evidence="2">DTD</shortName>
        <ecNumber evidence="2">3.1.1.96</ecNumber>
    </recommendedName>
    <alternativeName>
        <fullName evidence="2">Gly-tRNA(Ala) deacylase</fullName>
        <ecNumber evidence="2">3.1.1.-</ecNumber>
    </alternativeName>
</protein>
<dbReference type="GO" id="GO:0051499">
    <property type="term" value="F:D-aminoacyl-tRNA deacylase activity"/>
    <property type="evidence" value="ECO:0007669"/>
    <property type="project" value="UniProtKB-EC"/>
</dbReference>
<evidence type="ECO:0000256" key="1">
    <source>
        <dbReference type="ARBA" id="ARBA00009673"/>
    </source>
</evidence>
<name>A0ABS5BVC6_9BACT</name>
<comment type="similarity">
    <text evidence="1 2">Belongs to the DTD family.</text>
</comment>
<dbReference type="Gene3D" id="3.50.80.10">
    <property type="entry name" value="D-tyrosyl-tRNA(Tyr) deacylase"/>
    <property type="match status" value="1"/>
</dbReference>
<evidence type="ECO:0000313" key="3">
    <source>
        <dbReference type="EMBL" id="MBP3957600.1"/>
    </source>
</evidence>
<comment type="domain">
    <text evidence="2">A Gly-cisPro motif from one monomer fits into the active site of the other monomer to allow specific chiral rejection of L-amino acids.</text>
</comment>
<sequence length="153" mass="16379">MRAVLQRVRRAQVVVTESTVGEIAHGWLVLLGVKPNDTQKAVDWLAEKVANLRAFDDANGKMNLSVQDVNGSVLVVSQFTLYGDCAKGRRPSFIGAAQPAVAEPLYEAFVTALKLLGVPVATGRFGADMQVELVNDGPVTFVLDSPAQLEAQS</sequence>
<dbReference type="InterPro" id="IPR023509">
    <property type="entry name" value="DTD-like_sf"/>
</dbReference>
<evidence type="ECO:0000256" key="2">
    <source>
        <dbReference type="HAMAP-Rule" id="MF_00518"/>
    </source>
</evidence>